<dbReference type="HOGENOM" id="CLU_2766422_0_0_0"/>
<dbReference type="Proteomes" id="UP000002207">
    <property type="component" value="Chromosome"/>
</dbReference>
<dbReference type="KEGG" id="aca:ACP_1495"/>
<sequence>MGGQHGKRDSQECCRCQDHRKEDASLSPHWFKISATYMTLSGRIRAACVCEYREAICVHPMTLGPACRC</sequence>
<keyword evidence="2" id="KW-1185">Reference proteome</keyword>
<reference evidence="1 2" key="1">
    <citation type="journal article" date="2009" name="Appl. Environ. Microbiol.">
        <title>Three genomes from the phylum Acidobacteria provide insight into the lifestyles of these microorganisms in soils.</title>
        <authorList>
            <person name="Ward N.L."/>
            <person name="Challacombe J.F."/>
            <person name="Janssen P.H."/>
            <person name="Henrissat B."/>
            <person name="Coutinho P.M."/>
            <person name="Wu M."/>
            <person name="Xie G."/>
            <person name="Haft D.H."/>
            <person name="Sait M."/>
            <person name="Badger J."/>
            <person name="Barabote R.D."/>
            <person name="Bradley B."/>
            <person name="Brettin T.S."/>
            <person name="Brinkac L.M."/>
            <person name="Bruce D."/>
            <person name="Creasy T."/>
            <person name="Daugherty S.C."/>
            <person name="Davidsen T.M."/>
            <person name="DeBoy R.T."/>
            <person name="Detter J.C."/>
            <person name="Dodson R.J."/>
            <person name="Durkin A.S."/>
            <person name="Ganapathy A."/>
            <person name="Gwinn-Giglio M."/>
            <person name="Han C.S."/>
            <person name="Khouri H."/>
            <person name="Kiss H."/>
            <person name="Kothari S.P."/>
            <person name="Madupu R."/>
            <person name="Nelson K.E."/>
            <person name="Nelson W.C."/>
            <person name="Paulsen I."/>
            <person name="Penn K."/>
            <person name="Ren Q."/>
            <person name="Rosovitz M.J."/>
            <person name="Selengut J.D."/>
            <person name="Shrivastava S."/>
            <person name="Sullivan S.A."/>
            <person name="Tapia R."/>
            <person name="Thompson L.S."/>
            <person name="Watkins K.L."/>
            <person name="Yang Q."/>
            <person name="Yu C."/>
            <person name="Zafar N."/>
            <person name="Zhou L."/>
            <person name="Kuske C.R."/>
        </authorList>
    </citation>
    <scope>NUCLEOTIDE SEQUENCE [LARGE SCALE GENOMIC DNA]</scope>
    <source>
        <strain evidence="2">ATCC 51196 / DSM 11244 / BCRC 80197 / JCM 7670 / NBRC 15755 / NCIMB 13165 / 161</strain>
    </source>
</reference>
<gene>
    <name evidence="1" type="ordered locus">ACP_1495</name>
</gene>
<name>C1F6J4_ACIC5</name>
<dbReference type="AlphaFoldDB" id="C1F6J4"/>
<proteinExistence type="predicted"/>
<evidence type="ECO:0000313" key="1">
    <source>
        <dbReference type="EMBL" id="ACO34275.1"/>
    </source>
</evidence>
<dbReference type="InParanoid" id="C1F6J4"/>
<protein>
    <submittedName>
        <fullName evidence="1">Uncharacterized protein</fullName>
    </submittedName>
</protein>
<dbReference type="STRING" id="240015.ACP_1495"/>
<accession>C1F6J4</accession>
<evidence type="ECO:0000313" key="2">
    <source>
        <dbReference type="Proteomes" id="UP000002207"/>
    </source>
</evidence>
<dbReference type="EMBL" id="CP001472">
    <property type="protein sequence ID" value="ACO34275.1"/>
    <property type="molecule type" value="Genomic_DNA"/>
</dbReference>
<organism evidence="1 2">
    <name type="scientific">Acidobacterium capsulatum (strain ATCC 51196 / DSM 11244 / BCRC 80197 / JCM 7670 / NBRC 15755 / NCIMB 13165 / 161)</name>
    <dbReference type="NCBI Taxonomy" id="240015"/>
    <lineage>
        <taxon>Bacteria</taxon>
        <taxon>Pseudomonadati</taxon>
        <taxon>Acidobacteriota</taxon>
        <taxon>Terriglobia</taxon>
        <taxon>Terriglobales</taxon>
        <taxon>Acidobacteriaceae</taxon>
        <taxon>Acidobacterium</taxon>
    </lineage>
</organism>